<evidence type="ECO:0000313" key="9">
    <source>
        <dbReference type="EMBL" id="CAF9941622.1"/>
    </source>
</evidence>
<organism evidence="9 10">
    <name type="scientific">Heterodermia speciosa</name>
    <dbReference type="NCBI Taxonomy" id="116794"/>
    <lineage>
        <taxon>Eukaryota</taxon>
        <taxon>Fungi</taxon>
        <taxon>Dikarya</taxon>
        <taxon>Ascomycota</taxon>
        <taxon>Pezizomycotina</taxon>
        <taxon>Lecanoromycetes</taxon>
        <taxon>OSLEUM clade</taxon>
        <taxon>Lecanoromycetidae</taxon>
        <taxon>Caliciales</taxon>
        <taxon>Physciaceae</taxon>
        <taxon>Heterodermia</taxon>
    </lineage>
</organism>
<protein>
    <recommendedName>
        <fullName evidence="8">Glycosyltransferase 2-like domain-containing protein</fullName>
    </recommendedName>
</protein>
<keyword evidence="3" id="KW-0808">Transferase</keyword>
<proteinExistence type="predicted"/>
<evidence type="ECO:0000256" key="3">
    <source>
        <dbReference type="ARBA" id="ARBA00022679"/>
    </source>
</evidence>
<feature type="transmembrane region" description="Helical" evidence="7">
    <location>
        <begin position="608"/>
        <end position="632"/>
    </location>
</feature>
<sequence length="638" mass="72487">MSASANHDIERLFASWHSDLDIRLQFTIPPTSISPPRRPAPAKMRQDWKASSTCSADELSIREAGTSIIPKNQPSDVSPVQSIFFEKRQIKTPFIGRVLNNDELAQGHGIWHRMVDEYRKNYCPRRSPYPVLPTSPTDKEKYSYVNMGRPFLVTCATFALLSLGVGAWQFARTSPIYSWYALYIFISQFYLFTSLYITVVGKEFDVEEHQKLLDAFPVSKETAPTVDIYLPVCHEPLEIIQNTWNYVAALEYPEKKKSVFVLDDGANSVVQSLAQRYDFNYICRPDRPHLRKAGNLRHAFAQTSSDFFTILDADFCPRPDFLLETMPYYLADPKLGILQTTQFFRTTSHQTWIEHGAGAVLEYIFRILQPCRDKWGAAICTGTNAVYRRAAVEPICGVVPASDSEDIHTGVYVTTHGWTLKNVPLNLACGVCPDTPRALFSQQLRWCTGSMSLLFSLDLWKASLSVKQKLCSLIGFAYYITMAVQPFVGPIPAPLVLLSHPELFKYYNLFFAFPSLLVTLVAMPIWARSRYTLPAQYVQYIMSYAYLQSILDVVAGTRSSWIPSGAKTSGTGYKNHRYRNMRILAWAWTIANNTVFVAAGAYRVAGGMAWYNLMPVMMINAFNLLCMHRFLLYRHAKD</sequence>
<evidence type="ECO:0000256" key="2">
    <source>
        <dbReference type="ARBA" id="ARBA00022676"/>
    </source>
</evidence>
<dbReference type="InterPro" id="IPR050321">
    <property type="entry name" value="Glycosyltr_2/OpgH_subfam"/>
</dbReference>
<dbReference type="EMBL" id="CAJPDS010000219">
    <property type="protein sequence ID" value="CAF9941622.1"/>
    <property type="molecule type" value="Genomic_DNA"/>
</dbReference>
<evidence type="ECO:0000259" key="8">
    <source>
        <dbReference type="Pfam" id="PF00535"/>
    </source>
</evidence>
<dbReference type="Proteomes" id="UP000664521">
    <property type="component" value="Unassembled WGS sequence"/>
</dbReference>
<keyword evidence="2" id="KW-0328">Glycosyltransferase</keyword>
<comment type="caution">
    <text evidence="9">The sequence shown here is derived from an EMBL/GenBank/DDBJ whole genome shotgun (WGS) entry which is preliminary data.</text>
</comment>
<comment type="subcellular location">
    <subcellularLocation>
        <location evidence="1">Membrane</location>
        <topology evidence="1">Multi-pass membrane protein</topology>
    </subcellularLocation>
</comment>
<dbReference type="PANTHER" id="PTHR43867">
    <property type="entry name" value="CELLULOSE SYNTHASE CATALYTIC SUBUNIT A [UDP-FORMING]"/>
    <property type="match status" value="1"/>
</dbReference>
<reference evidence="9" key="1">
    <citation type="submission" date="2021-03" db="EMBL/GenBank/DDBJ databases">
        <authorList>
            <person name="Tagirdzhanova G."/>
        </authorList>
    </citation>
    <scope>NUCLEOTIDE SEQUENCE</scope>
</reference>
<keyword evidence="5 7" id="KW-1133">Transmembrane helix</keyword>
<dbReference type="Pfam" id="PF00535">
    <property type="entry name" value="Glycos_transf_2"/>
    <property type="match status" value="1"/>
</dbReference>
<dbReference type="CDD" id="cd06421">
    <property type="entry name" value="CESA_CelA_like"/>
    <property type="match status" value="1"/>
</dbReference>
<feature type="transmembrane region" description="Helical" evidence="7">
    <location>
        <begin position="151"/>
        <end position="171"/>
    </location>
</feature>
<feature type="transmembrane region" description="Helical" evidence="7">
    <location>
        <begin position="583"/>
        <end position="602"/>
    </location>
</feature>
<evidence type="ECO:0000256" key="5">
    <source>
        <dbReference type="ARBA" id="ARBA00022989"/>
    </source>
</evidence>
<evidence type="ECO:0000256" key="4">
    <source>
        <dbReference type="ARBA" id="ARBA00022692"/>
    </source>
</evidence>
<evidence type="ECO:0000256" key="7">
    <source>
        <dbReference type="SAM" id="Phobius"/>
    </source>
</evidence>
<name>A0A8H3J6L8_9LECA</name>
<dbReference type="GO" id="GO:0016020">
    <property type="term" value="C:membrane"/>
    <property type="evidence" value="ECO:0007669"/>
    <property type="project" value="UniProtKB-SubCell"/>
</dbReference>
<feature type="transmembrane region" description="Helical" evidence="7">
    <location>
        <begin position="470"/>
        <end position="488"/>
    </location>
</feature>
<feature type="domain" description="Glycosyltransferase 2-like" evidence="8">
    <location>
        <begin position="228"/>
        <end position="393"/>
    </location>
</feature>
<evidence type="ECO:0000256" key="1">
    <source>
        <dbReference type="ARBA" id="ARBA00004141"/>
    </source>
</evidence>
<dbReference type="AlphaFoldDB" id="A0A8H3J6L8"/>
<keyword evidence="6 7" id="KW-0472">Membrane</keyword>
<dbReference type="SUPFAM" id="SSF53448">
    <property type="entry name" value="Nucleotide-diphospho-sugar transferases"/>
    <property type="match status" value="1"/>
</dbReference>
<dbReference type="InterPro" id="IPR001173">
    <property type="entry name" value="Glyco_trans_2-like"/>
</dbReference>
<feature type="transmembrane region" description="Helical" evidence="7">
    <location>
        <begin position="177"/>
        <end position="201"/>
    </location>
</feature>
<dbReference type="Gene3D" id="3.90.550.10">
    <property type="entry name" value="Spore Coat Polysaccharide Biosynthesis Protein SpsA, Chain A"/>
    <property type="match status" value="1"/>
</dbReference>
<dbReference type="PANTHER" id="PTHR43867:SF2">
    <property type="entry name" value="CELLULOSE SYNTHASE CATALYTIC SUBUNIT A [UDP-FORMING]"/>
    <property type="match status" value="1"/>
</dbReference>
<gene>
    <name evidence="9" type="ORF">HETSPECPRED_003714</name>
</gene>
<dbReference type="GO" id="GO:0016757">
    <property type="term" value="F:glycosyltransferase activity"/>
    <property type="evidence" value="ECO:0007669"/>
    <property type="project" value="UniProtKB-KW"/>
</dbReference>
<keyword evidence="4 7" id="KW-0812">Transmembrane</keyword>
<dbReference type="OrthoDB" id="72851at2759"/>
<evidence type="ECO:0000256" key="6">
    <source>
        <dbReference type="ARBA" id="ARBA00023136"/>
    </source>
</evidence>
<evidence type="ECO:0000313" key="10">
    <source>
        <dbReference type="Proteomes" id="UP000664521"/>
    </source>
</evidence>
<feature type="transmembrane region" description="Helical" evidence="7">
    <location>
        <begin position="508"/>
        <end position="527"/>
    </location>
</feature>
<dbReference type="InterPro" id="IPR029044">
    <property type="entry name" value="Nucleotide-diphossugar_trans"/>
</dbReference>
<keyword evidence="10" id="KW-1185">Reference proteome</keyword>
<accession>A0A8H3J6L8</accession>